<dbReference type="Proteomes" id="UP000070544">
    <property type="component" value="Unassembled WGS sequence"/>
</dbReference>
<sequence>MACELLSLCGHSISFRRQLRRSSNGVAPGIYRLKYHFRLMDKQVLHALLRYRPDASNPTVRSNISRWQLQQGCSIALNKNRPDLLLPLLTYLNNYYSSIPNDQHQSGLPINVTKEGSRGLAKI</sequence>
<protein>
    <submittedName>
        <fullName evidence="1">Uncharacterized protein</fullName>
    </submittedName>
</protein>
<gene>
    <name evidence="1" type="ORF">M427DRAFT_467512</name>
</gene>
<dbReference type="AlphaFoldDB" id="A0A139A1J0"/>
<reference evidence="1 2" key="1">
    <citation type="journal article" date="2015" name="Genome Biol. Evol.">
        <title>Phylogenomic analyses indicate that early fungi evolved digesting cell walls of algal ancestors of land plants.</title>
        <authorList>
            <person name="Chang Y."/>
            <person name="Wang S."/>
            <person name="Sekimoto S."/>
            <person name="Aerts A.L."/>
            <person name="Choi C."/>
            <person name="Clum A."/>
            <person name="LaButti K.M."/>
            <person name="Lindquist E.A."/>
            <person name="Yee Ngan C."/>
            <person name="Ohm R.A."/>
            <person name="Salamov A.A."/>
            <person name="Grigoriev I.V."/>
            <person name="Spatafora J.W."/>
            <person name="Berbee M.L."/>
        </authorList>
    </citation>
    <scope>NUCLEOTIDE SEQUENCE [LARGE SCALE GENOMIC DNA]</scope>
    <source>
        <strain evidence="1 2">JEL478</strain>
    </source>
</reference>
<keyword evidence="2" id="KW-1185">Reference proteome</keyword>
<dbReference type="EMBL" id="KQ965819">
    <property type="protein sequence ID" value="KXS10622.1"/>
    <property type="molecule type" value="Genomic_DNA"/>
</dbReference>
<organism evidence="1 2">
    <name type="scientific">Gonapodya prolifera (strain JEL478)</name>
    <name type="common">Monoblepharis prolifera</name>
    <dbReference type="NCBI Taxonomy" id="1344416"/>
    <lineage>
        <taxon>Eukaryota</taxon>
        <taxon>Fungi</taxon>
        <taxon>Fungi incertae sedis</taxon>
        <taxon>Chytridiomycota</taxon>
        <taxon>Chytridiomycota incertae sedis</taxon>
        <taxon>Monoblepharidomycetes</taxon>
        <taxon>Monoblepharidales</taxon>
        <taxon>Gonapodyaceae</taxon>
        <taxon>Gonapodya</taxon>
    </lineage>
</organism>
<name>A0A139A1J0_GONPJ</name>
<proteinExistence type="predicted"/>
<evidence type="ECO:0000313" key="2">
    <source>
        <dbReference type="Proteomes" id="UP000070544"/>
    </source>
</evidence>
<accession>A0A139A1J0</accession>
<evidence type="ECO:0000313" key="1">
    <source>
        <dbReference type="EMBL" id="KXS10622.1"/>
    </source>
</evidence>